<proteinExistence type="predicted"/>
<comment type="caution">
    <text evidence="3">The sequence shown here is derived from an EMBL/GenBank/DDBJ whole genome shotgun (WGS) entry which is preliminary data.</text>
</comment>
<keyword evidence="1" id="KW-0472">Membrane</keyword>
<feature type="transmembrane region" description="Helical" evidence="1">
    <location>
        <begin position="37"/>
        <end position="57"/>
    </location>
</feature>
<keyword evidence="4" id="KW-1185">Reference proteome</keyword>
<sequence length="134" mass="15060">MRKHYILLILGLLFMSQTSFAQGHSDHFALTLGAEQIFGLLEIPFLAIVLIFSFLTATRLKGGKFGSGMTLLAWGFVVIALGHLHMQIAHIFDYNIFKNIFGNTLGNYIWFIALILTWGLSALGFYKIYQASKI</sequence>
<feature type="chain" id="PRO_5046636977" evidence="2">
    <location>
        <begin position="22"/>
        <end position="134"/>
    </location>
</feature>
<evidence type="ECO:0000256" key="2">
    <source>
        <dbReference type="SAM" id="SignalP"/>
    </source>
</evidence>
<protein>
    <submittedName>
        <fullName evidence="3">Uncharacterized protein</fullName>
    </submittedName>
</protein>
<name>A0ABW5B0X2_9FLAO</name>
<dbReference type="Proteomes" id="UP001597344">
    <property type="component" value="Unassembled WGS sequence"/>
</dbReference>
<feature type="transmembrane region" description="Helical" evidence="1">
    <location>
        <begin position="69"/>
        <end position="88"/>
    </location>
</feature>
<dbReference type="RefSeq" id="WP_378321692.1">
    <property type="nucleotide sequence ID" value="NZ_JBHUHY010000017.1"/>
</dbReference>
<organism evidence="3 4">
    <name type="scientific">Aquimarina celericrescens</name>
    <dbReference type="NCBI Taxonomy" id="1964542"/>
    <lineage>
        <taxon>Bacteria</taxon>
        <taxon>Pseudomonadati</taxon>
        <taxon>Bacteroidota</taxon>
        <taxon>Flavobacteriia</taxon>
        <taxon>Flavobacteriales</taxon>
        <taxon>Flavobacteriaceae</taxon>
        <taxon>Aquimarina</taxon>
    </lineage>
</organism>
<evidence type="ECO:0000313" key="4">
    <source>
        <dbReference type="Proteomes" id="UP001597344"/>
    </source>
</evidence>
<keyword evidence="2" id="KW-0732">Signal</keyword>
<gene>
    <name evidence="3" type="ORF">ACFSJT_17810</name>
</gene>
<accession>A0ABW5B0X2</accession>
<keyword evidence="1" id="KW-0812">Transmembrane</keyword>
<keyword evidence="1" id="KW-1133">Transmembrane helix</keyword>
<feature type="transmembrane region" description="Helical" evidence="1">
    <location>
        <begin position="108"/>
        <end position="129"/>
    </location>
</feature>
<reference evidence="4" key="1">
    <citation type="journal article" date="2019" name="Int. J. Syst. Evol. Microbiol.">
        <title>The Global Catalogue of Microorganisms (GCM) 10K type strain sequencing project: providing services to taxonomists for standard genome sequencing and annotation.</title>
        <authorList>
            <consortium name="The Broad Institute Genomics Platform"/>
            <consortium name="The Broad Institute Genome Sequencing Center for Infectious Disease"/>
            <person name="Wu L."/>
            <person name="Ma J."/>
        </authorList>
    </citation>
    <scope>NUCLEOTIDE SEQUENCE [LARGE SCALE GENOMIC DNA]</scope>
    <source>
        <strain evidence="4">DT92</strain>
    </source>
</reference>
<dbReference type="EMBL" id="JBHUHY010000017">
    <property type="protein sequence ID" value="MFD2188668.1"/>
    <property type="molecule type" value="Genomic_DNA"/>
</dbReference>
<evidence type="ECO:0000313" key="3">
    <source>
        <dbReference type="EMBL" id="MFD2188668.1"/>
    </source>
</evidence>
<feature type="signal peptide" evidence="2">
    <location>
        <begin position="1"/>
        <end position="21"/>
    </location>
</feature>
<evidence type="ECO:0000256" key="1">
    <source>
        <dbReference type="SAM" id="Phobius"/>
    </source>
</evidence>